<feature type="transmembrane region" description="Helical" evidence="5">
    <location>
        <begin position="6"/>
        <end position="26"/>
    </location>
</feature>
<evidence type="ECO:0000313" key="7">
    <source>
        <dbReference type="EMBL" id="KPJ70041.1"/>
    </source>
</evidence>
<dbReference type="Gene3D" id="1.10.760.10">
    <property type="entry name" value="Cytochrome c-like domain"/>
    <property type="match status" value="1"/>
</dbReference>
<dbReference type="Pfam" id="PF00034">
    <property type="entry name" value="Cytochrom_C"/>
    <property type="match status" value="1"/>
</dbReference>
<evidence type="ECO:0000259" key="6">
    <source>
        <dbReference type="PROSITE" id="PS51007"/>
    </source>
</evidence>
<dbReference type="PROSITE" id="PS51007">
    <property type="entry name" value="CYTC"/>
    <property type="match status" value="1"/>
</dbReference>
<keyword evidence="5" id="KW-1133">Transmembrane helix</keyword>
<keyword evidence="2 4" id="KW-0479">Metal-binding</keyword>
<evidence type="ECO:0000256" key="5">
    <source>
        <dbReference type="SAM" id="Phobius"/>
    </source>
</evidence>
<keyword evidence="1 4" id="KW-0349">Heme</keyword>
<gene>
    <name evidence="7" type="ORF">AMJ44_01000</name>
</gene>
<organism evidence="7 8">
    <name type="scientific">candidate division WOR-1 bacterium DG_54_3</name>
    <dbReference type="NCBI Taxonomy" id="1703775"/>
    <lineage>
        <taxon>Bacteria</taxon>
        <taxon>Bacillati</taxon>
        <taxon>Saganbacteria</taxon>
    </lineage>
</organism>
<evidence type="ECO:0000256" key="1">
    <source>
        <dbReference type="ARBA" id="ARBA00022617"/>
    </source>
</evidence>
<proteinExistence type="predicted"/>
<dbReference type="SUPFAM" id="SSF46626">
    <property type="entry name" value="Cytochrome c"/>
    <property type="match status" value="1"/>
</dbReference>
<dbReference type="EMBL" id="LIZX01000009">
    <property type="protein sequence ID" value="KPJ70041.1"/>
    <property type="molecule type" value="Genomic_DNA"/>
</dbReference>
<reference evidence="7 8" key="1">
    <citation type="journal article" date="2015" name="Microbiome">
        <title>Genomic resolution of linkages in carbon, nitrogen, and sulfur cycling among widespread estuary sediment bacteria.</title>
        <authorList>
            <person name="Baker B.J."/>
            <person name="Lazar C.S."/>
            <person name="Teske A.P."/>
            <person name="Dick G.J."/>
        </authorList>
    </citation>
    <scope>NUCLEOTIDE SEQUENCE [LARGE SCALE GENOMIC DNA]</scope>
    <source>
        <strain evidence="7">DG_54_3</strain>
    </source>
</reference>
<evidence type="ECO:0000256" key="3">
    <source>
        <dbReference type="ARBA" id="ARBA00023004"/>
    </source>
</evidence>
<feature type="domain" description="Cytochrome c" evidence="6">
    <location>
        <begin position="157"/>
        <end position="240"/>
    </location>
</feature>
<dbReference type="AlphaFoldDB" id="A0A0S7Y734"/>
<evidence type="ECO:0000313" key="8">
    <source>
        <dbReference type="Proteomes" id="UP000051861"/>
    </source>
</evidence>
<dbReference type="GO" id="GO:0020037">
    <property type="term" value="F:heme binding"/>
    <property type="evidence" value="ECO:0007669"/>
    <property type="project" value="InterPro"/>
</dbReference>
<keyword evidence="5" id="KW-0472">Membrane</keyword>
<sequence>MSFFLFKSILAVFFLITALIALLSMLTMMGKTEKKSSPNTLRKMHKISGFLFLILLFVISYFCLKYWMKLGDQASTRAVFHGVLAFALIIIFIIKIVIVQFYKQFLRFAPVLGILVFCFAFVVFSTSAGFYLLKALCASPMSMEGSLLPLASNKISGSAERGAALYRDKCSSCHYADREDSRLGPGLKNLFKKEKLPHSGRPATVENVKEQLIRPIVAMPSFAKLLEQEMEDLLEYLKIL</sequence>
<dbReference type="Proteomes" id="UP000051861">
    <property type="component" value="Unassembled WGS sequence"/>
</dbReference>
<dbReference type="InterPro" id="IPR009056">
    <property type="entry name" value="Cyt_c-like_dom"/>
</dbReference>
<evidence type="ECO:0000256" key="4">
    <source>
        <dbReference type="PROSITE-ProRule" id="PRU00433"/>
    </source>
</evidence>
<dbReference type="GO" id="GO:0009055">
    <property type="term" value="F:electron transfer activity"/>
    <property type="evidence" value="ECO:0007669"/>
    <property type="project" value="InterPro"/>
</dbReference>
<dbReference type="InterPro" id="IPR045382">
    <property type="entry name" value="DUF6529"/>
</dbReference>
<dbReference type="Pfam" id="PF20139">
    <property type="entry name" value="DUF6529"/>
    <property type="match status" value="1"/>
</dbReference>
<evidence type="ECO:0000256" key="2">
    <source>
        <dbReference type="ARBA" id="ARBA00022723"/>
    </source>
</evidence>
<name>A0A0S7Y734_UNCSA</name>
<dbReference type="GO" id="GO:0046872">
    <property type="term" value="F:metal ion binding"/>
    <property type="evidence" value="ECO:0007669"/>
    <property type="project" value="UniProtKB-KW"/>
</dbReference>
<feature type="transmembrane region" description="Helical" evidence="5">
    <location>
        <begin position="47"/>
        <end position="67"/>
    </location>
</feature>
<feature type="transmembrane region" description="Helical" evidence="5">
    <location>
        <begin position="79"/>
        <end position="99"/>
    </location>
</feature>
<keyword evidence="5" id="KW-0812">Transmembrane</keyword>
<keyword evidence="3 4" id="KW-0408">Iron</keyword>
<comment type="caution">
    <text evidence="7">The sequence shown here is derived from an EMBL/GenBank/DDBJ whole genome shotgun (WGS) entry which is preliminary data.</text>
</comment>
<feature type="transmembrane region" description="Helical" evidence="5">
    <location>
        <begin position="111"/>
        <end position="133"/>
    </location>
</feature>
<dbReference type="InterPro" id="IPR036909">
    <property type="entry name" value="Cyt_c-like_dom_sf"/>
</dbReference>
<accession>A0A0S7Y734</accession>
<protein>
    <recommendedName>
        <fullName evidence="6">Cytochrome c domain-containing protein</fullName>
    </recommendedName>
</protein>